<dbReference type="InterPro" id="IPR050361">
    <property type="entry name" value="MPP/UQCRC_Complex"/>
</dbReference>
<feature type="domain" description="Peptidase M16 C-terminal" evidence="2">
    <location>
        <begin position="187"/>
        <end position="363"/>
    </location>
</feature>
<dbReference type="Gene3D" id="3.30.830.10">
    <property type="entry name" value="Metalloenzyme, LuxS/M16 peptidase-like"/>
    <property type="match status" value="2"/>
</dbReference>
<reference evidence="3" key="1">
    <citation type="submission" date="2018-05" db="EMBL/GenBank/DDBJ databases">
        <authorList>
            <person name="Lanie J.A."/>
            <person name="Ng W.-L."/>
            <person name="Kazmierczak K.M."/>
            <person name="Andrzejewski T.M."/>
            <person name="Davidsen T.M."/>
            <person name="Wayne K.J."/>
            <person name="Tettelin H."/>
            <person name="Glass J.I."/>
            <person name="Rusch D."/>
            <person name="Podicherti R."/>
            <person name="Tsui H.-C.T."/>
            <person name="Winkler M.E."/>
        </authorList>
    </citation>
    <scope>NUCLEOTIDE SEQUENCE</scope>
</reference>
<gene>
    <name evidence="3" type="ORF">METZ01_LOCUS74542</name>
</gene>
<dbReference type="EMBL" id="UINC01005495">
    <property type="protein sequence ID" value="SVA21688.1"/>
    <property type="molecule type" value="Genomic_DNA"/>
</dbReference>
<dbReference type="Pfam" id="PF00675">
    <property type="entry name" value="Peptidase_M16"/>
    <property type="match status" value="1"/>
</dbReference>
<evidence type="ECO:0008006" key="4">
    <source>
        <dbReference type="Google" id="ProtNLM"/>
    </source>
</evidence>
<feature type="domain" description="Peptidase M16 N-terminal" evidence="1">
    <location>
        <begin position="37"/>
        <end position="180"/>
    </location>
</feature>
<protein>
    <recommendedName>
        <fullName evidence="4">Peptidase M16 C-terminal domain-containing protein</fullName>
    </recommendedName>
</protein>
<name>A0A381U215_9ZZZZ</name>
<evidence type="ECO:0000259" key="1">
    <source>
        <dbReference type="Pfam" id="PF00675"/>
    </source>
</evidence>
<dbReference type="Pfam" id="PF05193">
    <property type="entry name" value="Peptidase_M16_C"/>
    <property type="match status" value="1"/>
</dbReference>
<accession>A0A381U215</accession>
<organism evidence="3">
    <name type="scientific">marine metagenome</name>
    <dbReference type="NCBI Taxonomy" id="408172"/>
    <lineage>
        <taxon>unclassified sequences</taxon>
        <taxon>metagenomes</taxon>
        <taxon>ecological metagenomes</taxon>
    </lineage>
</organism>
<proteinExistence type="predicted"/>
<dbReference type="PANTHER" id="PTHR11851:SF224">
    <property type="entry name" value="PROCESSING PROTEASE"/>
    <property type="match status" value="1"/>
</dbReference>
<dbReference type="PANTHER" id="PTHR11851">
    <property type="entry name" value="METALLOPROTEASE"/>
    <property type="match status" value="1"/>
</dbReference>
<evidence type="ECO:0000259" key="2">
    <source>
        <dbReference type="Pfam" id="PF05193"/>
    </source>
</evidence>
<dbReference type="InterPro" id="IPR011249">
    <property type="entry name" value="Metalloenz_LuxS/M16"/>
</dbReference>
<dbReference type="AlphaFoldDB" id="A0A381U215"/>
<sequence>MKKLIFISFFFSLITPQDMKIKYPELEKHSLVNGLTVYTAEHHEQPAVFFQLLIPLGSFDVAVSKEGLASMAVDMLSKGTKNYSADELSEAIESTGGSLSASSGNEYTTITGRFLKEDLKTGLELMADMVLHPTFPKNEWKLLKKQTQEGIKTWYSDAGTVAQAHLTKLAFGDTPAGNMMTKSTLKNISLDDAKEFYSNLRPDNAVFVLIGDFDTSMANGLVENALKEWKSSGVKTRRKNIVFANIDGIRFRLVNNPELEQATIAIGFKALPVNSDERHALNLVNYIFGGHFSSRLNKSVRAEGGKTYGIRSSWVSNRDFGAIAISTSTRVEEVRNTYDLIIGEMEKLVDAGLTENELSKAKAYFSGSYPLRFESPATYASLIANMDYYGFTISDRENVIIERNAVSLEEANEIARKYYRPENFFLVIVGNQEIAKDKVKDIANFDEAFYKDDPM</sequence>
<dbReference type="SUPFAM" id="SSF63411">
    <property type="entry name" value="LuxS/MPP-like metallohydrolase"/>
    <property type="match status" value="2"/>
</dbReference>
<dbReference type="GO" id="GO:0046872">
    <property type="term" value="F:metal ion binding"/>
    <property type="evidence" value="ECO:0007669"/>
    <property type="project" value="InterPro"/>
</dbReference>
<dbReference type="InterPro" id="IPR011765">
    <property type="entry name" value="Pept_M16_N"/>
</dbReference>
<evidence type="ECO:0000313" key="3">
    <source>
        <dbReference type="EMBL" id="SVA21688.1"/>
    </source>
</evidence>
<dbReference type="InterPro" id="IPR007863">
    <property type="entry name" value="Peptidase_M16_C"/>
</dbReference>